<feature type="domain" description="Nitroreductase" evidence="2">
    <location>
        <begin position="115"/>
        <end position="329"/>
    </location>
</feature>
<dbReference type="GO" id="GO:0016491">
    <property type="term" value="F:oxidoreductase activity"/>
    <property type="evidence" value="ECO:0007669"/>
    <property type="project" value="InterPro"/>
</dbReference>
<evidence type="ECO:0000259" key="2">
    <source>
        <dbReference type="Pfam" id="PF00881"/>
    </source>
</evidence>
<protein>
    <submittedName>
        <fullName evidence="3">Nitroreductase</fullName>
    </submittedName>
</protein>
<feature type="compositionally biased region" description="Polar residues" evidence="1">
    <location>
        <begin position="349"/>
        <end position="359"/>
    </location>
</feature>
<dbReference type="Proteomes" id="UP000550714">
    <property type="component" value="Unassembled WGS sequence"/>
</dbReference>
<dbReference type="InterPro" id="IPR029479">
    <property type="entry name" value="Nitroreductase"/>
</dbReference>
<dbReference type="SUPFAM" id="SSF55469">
    <property type="entry name" value="FMN-dependent nitroreductase-like"/>
    <property type="match status" value="2"/>
</dbReference>
<reference evidence="3 4" key="1">
    <citation type="submission" date="2020-08" db="EMBL/GenBank/DDBJ databases">
        <title>Genomic Encyclopedia of Type Strains, Phase III (KMG-III): the genomes of soil and plant-associated and newly described type strains.</title>
        <authorList>
            <person name="Whitman W."/>
        </authorList>
    </citation>
    <scope>NUCLEOTIDE SEQUENCE [LARGE SCALE GENOMIC DNA]</scope>
    <source>
        <strain evidence="3 4">CECT 8577</strain>
    </source>
</reference>
<dbReference type="Pfam" id="PF00881">
    <property type="entry name" value="Nitroreductase"/>
    <property type="match status" value="1"/>
</dbReference>
<evidence type="ECO:0000313" key="4">
    <source>
        <dbReference type="Proteomes" id="UP000550714"/>
    </source>
</evidence>
<gene>
    <name evidence="3" type="ORF">FHS23_001409</name>
</gene>
<proteinExistence type="predicted"/>
<keyword evidence="4" id="KW-1185">Reference proteome</keyword>
<name>A0A839RZD1_9PSEU</name>
<accession>A0A839RZD1</accession>
<organism evidence="3 4">
    <name type="scientific">Prauserella isguenensis</name>
    <dbReference type="NCBI Taxonomy" id="1470180"/>
    <lineage>
        <taxon>Bacteria</taxon>
        <taxon>Bacillati</taxon>
        <taxon>Actinomycetota</taxon>
        <taxon>Actinomycetes</taxon>
        <taxon>Pseudonocardiales</taxon>
        <taxon>Pseudonocardiaceae</taxon>
        <taxon>Prauserella</taxon>
    </lineage>
</organism>
<feature type="region of interest" description="Disordered" evidence="1">
    <location>
        <begin position="334"/>
        <end position="359"/>
    </location>
</feature>
<dbReference type="AlphaFoldDB" id="A0A839RZD1"/>
<dbReference type="EMBL" id="JACHWU010000001">
    <property type="protein sequence ID" value="MBB3050414.1"/>
    <property type="molecule type" value="Genomic_DNA"/>
</dbReference>
<dbReference type="Gene3D" id="3.40.109.10">
    <property type="entry name" value="NADH Oxidase"/>
    <property type="match status" value="1"/>
</dbReference>
<evidence type="ECO:0000313" key="3">
    <source>
        <dbReference type="EMBL" id="MBB3050414.1"/>
    </source>
</evidence>
<sequence>MQQHNALREALSVAVHSPSSHNSQAWELKVTDNDDGTVLELGIDRNRELTALPGHRYEMLLSLGAYWYGLAVALRARGWALDCDAEPAASGRATIRGRMVPAEVSPDSKNDAALITERRTDRGAYAETPIRSDIRDALADAARTRPEWAPATPLPNVQLLTGSDELAEVAELTRQFAPRDFLHRKAWKETVHYLHRDAVAASASDGFSYGQIFGRRPWPIDHLVVALTSPALMPFIGRAGLADKLARGLASAVETGPGFLVLTAPNTVRSSSDWIWAGADMHRMWLAASRVNLGLHPVSVLLQHDDSRTVLEQRLGLSGRAFFAARIGHRLPGRVGTSAPRRDPLAVLSTPTAGTSAAN</sequence>
<comment type="caution">
    <text evidence="3">The sequence shown here is derived from an EMBL/GenBank/DDBJ whole genome shotgun (WGS) entry which is preliminary data.</text>
</comment>
<dbReference type="InterPro" id="IPR000415">
    <property type="entry name" value="Nitroreductase-like"/>
</dbReference>
<dbReference type="RefSeq" id="WP_183649560.1">
    <property type="nucleotide sequence ID" value="NZ_JACHWU010000001.1"/>
</dbReference>
<evidence type="ECO:0000256" key="1">
    <source>
        <dbReference type="SAM" id="MobiDB-lite"/>
    </source>
</evidence>